<dbReference type="Proteomes" id="UP000071859">
    <property type="component" value="Unassembled WGS sequence"/>
</dbReference>
<comment type="caution">
    <text evidence="1">The sequence shown here is derived from an EMBL/GenBank/DDBJ whole genome shotgun (WGS) entry which is preliminary data.</text>
</comment>
<reference evidence="1" key="1">
    <citation type="submission" date="2016-01" db="EMBL/GenBank/DDBJ databases">
        <authorList>
            <person name="Peeters C."/>
        </authorList>
    </citation>
    <scope>NUCLEOTIDE SEQUENCE</scope>
    <source>
        <strain evidence="1">LMG 29321</strain>
    </source>
</reference>
<gene>
    <name evidence="1" type="ORF">AWB78_06537</name>
</gene>
<dbReference type="AlphaFoldDB" id="A0A158E8H5"/>
<proteinExistence type="predicted"/>
<evidence type="ECO:0000313" key="1">
    <source>
        <dbReference type="EMBL" id="SAL03201.1"/>
    </source>
</evidence>
<keyword evidence="2" id="KW-1185">Reference proteome</keyword>
<organism evidence="1 2">
    <name type="scientific">Caballeronia calidae</name>
    <dbReference type="NCBI Taxonomy" id="1777139"/>
    <lineage>
        <taxon>Bacteria</taxon>
        <taxon>Pseudomonadati</taxon>
        <taxon>Pseudomonadota</taxon>
        <taxon>Betaproteobacteria</taxon>
        <taxon>Burkholderiales</taxon>
        <taxon>Burkholderiaceae</taxon>
        <taxon>Caballeronia</taxon>
    </lineage>
</organism>
<sequence>MTVIELTTVVGPEASRVHLARRVIQNPDDSAVPMSEPVFYWQPRGFLTVSLLATAVTPGRTLPNNSKKEG</sequence>
<name>A0A158E8H5_9BURK</name>
<evidence type="ECO:0000313" key="2">
    <source>
        <dbReference type="Proteomes" id="UP000071859"/>
    </source>
</evidence>
<accession>A0A158E8H5</accession>
<protein>
    <submittedName>
        <fullName evidence="1">Uncharacterized protein</fullName>
    </submittedName>
</protein>
<dbReference type="EMBL" id="FCOX02000052">
    <property type="protein sequence ID" value="SAL03201.1"/>
    <property type="molecule type" value="Genomic_DNA"/>
</dbReference>